<proteinExistence type="predicted"/>
<protein>
    <submittedName>
        <fullName evidence="2">Uncharacterized protein</fullName>
    </submittedName>
</protein>
<accession>A0A9P6DM88</accession>
<evidence type="ECO:0000313" key="2">
    <source>
        <dbReference type="EMBL" id="KAF9503843.1"/>
    </source>
</evidence>
<organism evidence="2 3">
    <name type="scientific">Hydnum rufescens UP504</name>
    <dbReference type="NCBI Taxonomy" id="1448309"/>
    <lineage>
        <taxon>Eukaryota</taxon>
        <taxon>Fungi</taxon>
        <taxon>Dikarya</taxon>
        <taxon>Basidiomycota</taxon>
        <taxon>Agaricomycotina</taxon>
        <taxon>Agaricomycetes</taxon>
        <taxon>Cantharellales</taxon>
        <taxon>Hydnaceae</taxon>
        <taxon>Hydnum</taxon>
    </lineage>
</organism>
<evidence type="ECO:0000256" key="1">
    <source>
        <dbReference type="SAM" id="MobiDB-lite"/>
    </source>
</evidence>
<dbReference type="EMBL" id="MU129295">
    <property type="protein sequence ID" value="KAF9503843.1"/>
    <property type="molecule type" value="Genomic_DNA"/>
</dbReference>
<reference evidence="2" key="1">
    <citation type="journal article" date="2020" name="Nat. Commun.">
        <title>Large-scale genome sequencing of mycorrhizal fungi provides insights into the early evolution of symbiotic traits.</title>
        <authorList>
            <person name="Miyauchi S."/>
            <person name="Kiss E."/>
            <person name="Kuo A."/>
            <person name="Drula E."/>
            <person name="Kohler A."/>
            <person name="Sanchez-Garcia M."/>
            <person name="Morin E."/>
            <person name="Andreopoulos B."/>
            <person name="Barry K.W."/>
            <person name="Bonito G."/>
            <person name="Buee M."/>
            <person name="Carver A."/>
            <person name="Chen C."/>
            <person name="Cichocki N."/>
            <person name="Clum A."/>
            <person name="Culley D."/>
            <person name="Crous P.W."/>
            <person name="Fauchery L."/>
            <person name="Girlanda M."/>
            <person name="Hayes R.D."/>
            <person name="Keri Z."/>
            <person name="LaButti K."/>
            <person name="Lipzen A."/>
            <person name="Lombard V."/>
            <person name="Magnuson J."/>
            <person name="Maillard F."/>
            <person name="Murat C."/>
            <person name="Nolan M."/>
            <person name="Ohm R.A."/>
            <person name="Pangilinan J."/>
            <person name="Pereira M.F."/>
            <person name="Perotto S."/>
            <person name="Peter M."/>
            <person name="Pfister S."/>
            <person name="Riley R."/>
            <person name="Sitrit Y."/>
            <person name="Stielow J.B."/>
            <person name="Szollosi G."/>
            <person name="Zifcakova L."/>
            <person name="Stursova M."/>
            <person name="Spatafora J.W."/>
            <person name="Tedersoo L."/>
            <person name="Vaario L.M."/>
            <person name="Yamada A."/>
            <person name="Yan M."/>
            <person name="Wang P."/>
            <person name="Xu J."/>
            <person name="Bruns T."/>
            <person name="Baldrian P."/>
            <person name="Vilgalys R."/>
            <person name="Dunand C."/>
            <person name="Henrissat B."/>
            <person name="Grigoriev I.V."/>
            <person name="Hibbett D."/>
            <person name="Nagy L.G."/>
            <person name="Martin F.M."/>
        </authorList>
    </citation>
    <scope>NUCLEOTIDE SEQUENCE</scope>
    <source>
        <strain evidence="2">UP504</strain>
    </source>
</reference>
<feature type="region of interest" description="Disordered" evidence="1">
    <location>
        <begin position="665"/>
        <end position="691"/>
    </location>
</feature>
<dbReference type="AlphaFoldDB" id="A0A9P6DM88"/>
<feature type="compositionally biased region" description="Basic residues" evidence="1">
    <location>
        <begin position="63"/>
        <end position="78"/>
    </location>
</feature>
<evidence type="ECO:0000313" key="3">
    <source>
        <dbReference type="Proteomes" id="UP000886523"/>
    </source>
</evidence>
<feature type="region of interest" description="Disordered" evidence="1">
    <location>
        <begin position="1"/>
        <end position="79"/>
    </location>
</feature>
<comment type="caution">
    <text evidence="2">The sequence shown here is derived from an EMBL/GenBank/DDBJ whole genome shotgun (WGS) entry which is preliminary data.</text>
</comment>
<gene>
    <name evidence="2" type="ORF">BS47DRAFT_1369239</name>
</gene>
<dbReference type="Proteomes" id="UP000886523">
    <property type="component" value="Unassembled WGS sequence"/>
</dbReference>
<sequence length="691" mass="76678">MALITYQNQSKKSRGENGQPLMLHLSLKQHSTGEHSQTSTGKKRKMPSSKNDSTEEHSGSLTGKKRKTPTVKKLRRPRSQVEMLRPPTIQLLHMSGRLTWILEPAHETSGKMVEGPNPPNLLSDNPGRPIADTASILLSKLHVLANKLPSSVPLGSSTDPWGTFFLGTSVNDQAYIVAFELSAEPDLSGDREACNQSIHKCFDYHITKEDLVARNQAWADGVLIPGFSGAQFPDDSTSTCNRSDWADQSLSSSGANLFLEEDSDHDEDSATLNAPPAVSTSLYRKQPVLDFGVDCPSPVTIPKQSKKISLFDDGDPEYDFGVFGFDKYNPFPARDSNQPYAKGPISNNDLEILAQVSRTFENHICLLSGPDQLNRPVSHIKAMLFQICNLNSDKWTTSYNAFVHSHRQTSTTKGDAFLSEAAVAWSDLKAHFHGDDEGWKAKCKELVEEYDKEKAIWLETAGENDIHVATFMVSAMCQNKVMFGTPETWAWFLTKLRPPGAPADDKLALRMIFSDFYSSIAQYRNDTASANASKALTMLELRDATSVGISIGQYRSKFPWGTFWFILFRHNKCLTNWLDPKRYSNALHFKSKAKDEWCLLLRQFEVEGEKSKNPVLIPRIHDPEETDLSKIVLATGIDGASVITGDMIPAIVDGGLAKRKSKAMLATTPSRSDNMAVNTRSSTHPNPLNPK</sequence>
<feature type="compositionally biased region" description="Polar residues" evidence="1">
    <location>
        <begin position="667"/>
        <end position="691"/>
    </location>
</feature>
<feature type="compositionally biased region" description="Polar residues" evidence="1">
    <location>
        <begin position="1"/>
        <end position="10"/>
    </location>
</feature>
<name>A0A9P6DM88_9AGAM</name>
<feature type="compositionally biased region" description="Polar residues" evidence="1">
    <location>
        <begin position="28"/>
        <end position="40"/>
    </location>
</feature>
<keyword evidence="3" id="KW-1185">Reference proteome</keyword>